<dbReference type="PANTHER" id="PTHR47260:SF3">
    <property type="entry name" value="THIOESTERASE FAMILY PROTEIN (AFU_ORTHOLOGUE AFUA_7G03960)"/>
    <property type="match status" value="1"/>
</dbReference>
<feature type="domain" description="Thioesterase" evidence="1">
    <location>
        <begin position="165"/>
        <end position="249"/>
    </location>
</feature>
<dbReference type="Gene3D" id="3.10.129.10">
    <property type="entry name" value="Hotdog Thioesterase"/>
    <property type="match status" value="1"/>
</dbReference>
<dbReference type="InterPro" id="IPR029069">
    <property type="entry name" value="HotDog_dom_sf"/>
</dbReference>
<dbReference type="EMBL" id="MU001500">
    <property type="protein sequence ID" value="KAF2444707.1"/>
    <property type="molecule type" value="Genomic_DNA"/>
</dbReference>
<sequence length="264" mass="29012">MKTVVPRIRRGYPTVGRVIDNSFRHTNQHSVPDSCHPSHYTSAPDDALALLHAADHVSTEPHLPIAMDNDGVSGADTIQRLSAIPWCCALLESPQWTRTRTSSRVPKASTEDALFAETLATQRTIRSCTALRPTEESTIGEGEACYDELRVIYEIGEGVSGWPKIAHGGFVVTLLDESIGMLLQLNLGLKIEKGVRPIEGANVFTAYLNTTYKKPVPAPATVLCTVRLIRRERNKLYLRATVEDGQGTLFTIGDAMFVEVKSKI</sequence>
<dbReference type="SUPFAM" id="SSF54637">
    <property type="entry name" value="Thioesterase/thiol ester dehydrase-isomerase"/>
    <property type="match status" value="1"/>
</dbReference>
<organism evidence="2 3">
    <name type="scientific">Karstenula rhodostoma CBS 690.94</name>
    <dbReference type="NCBI Taxonomy" id="1392251"/>
    <lineage>
        <taxon>Eukaryota</taxon>
        <taxon>Fungi</taxon>
        <taxon>Dikarya</taxon>
        <taxon>Ascomycota</taxon>
        <taxon>Pezizomycotina</taxon>
        <taxon>Dothideomycetes</taxon>
        <taxon>Pleosporomycetidae</taxon>
        <taxon>Pleosporales</taxon>
        <taxon>Massarineae</taxon>
        <taxon>Didymosphaeriaceae</taxon>
        <taxon>Karstenula</taxon>
    </lineage>
</organism>
<gene>
    <name evidence="2" type="ORF">P171DRAFT_280828</name>
</gene>
<evidence type="ECO:0000313" key="2">
    <source>
        <dbReference type="EMBL" id="KAF2444707.1"/>
    </source>
</evidence>
<dbReference type="OrthoDB" id="506431at2759"/>
<keyword evidence="3" id="KW-1185">Reference proteome</keyword>
<dbReference type="Proteomes" id="UP000799764">
    <property type="component" value="Unassembled WGS sequence"/>
</dbReference>
<comment type="caution">
    <text evidence="2">The sequence shown here is derived from an EMBL/GenBank/DDBJ whole genome shotgun (WGS) entry which is preliminary data.</text>
</comment>
<protein>
    <recommendedName>
        <fullName evidence="1">Thioesterase domain-containing protein</fullName>
    </recommendedName>
</protein>
<dbReference type="PANTHER" id="PTHR47260">
    <property type="entry name" value="UPF0644 PROTEIN PB2B4.06"/>
    <property type="match status" value="1"/>
</dbReference>
<dbReference type="AlphaFoldDB" id="A0A9P4PIN5"/>
<dbReference type="InterPro" id="IPR052061">
    <property type="entry name" value="PTE-AB_protein"/>
</dbReference>
<proteinExistence type="predicted"/>
<name>A0A9P4PIN5_9PLEO</name>
<reference evidence="2" key="1">
    <citation type="journal article" date="2020" name="Stud. Mycol.">
        <title>101 Dothideomycetes genomes: a test case for predicting lifestyles and emergence of pathogens.</title>
        <authorList>
            <person name="Haridas S."/>
            <person name="Albert R."/>
            <person name="Binder M."/>
            <person name="Bloem J."/>
            <person name="Labutti K."/>
            <person name="Salamov A."/>
            <person name="Andreopoulos B."/>
            <person name="Baker S."/>
            <person name="Barry K."/>
            <person name="Bills G."/>
            <person name="Bluhm B."/>
            <person name="Cannon C."/>
            <person name="Castanera R."/>
            <person name="Culley D."/>
            <person name="Daum C."/>
            <person name="Ezra D."/>
            <person name="Gonzalez J."/>
            <person name="Henrissat B."/>
            <person name="Kuo A."/>
            <person name="Liang C."/>
            <person name="Lipzen A."/>
            <person name="Lutzoni F."/>
            <person name="Magnuson J."/>
            <person name="Mondo S."/>
            <person name="Nolan M."/>
            <person name="Ohm R."/>
            <person name="Pangilinan J."/>
            <person name="Park H.-J."/>
            <person name="Ramirez L."/>
            <person name="Alfaro M."/>
            <person name="Sun H."/>
            <person name="Tritt A."/>
            <person name="Yoshinaga Y."/>
            <person name="Zwiers L.-H."/>
            <person name="Turgeon B."/>
            <person name="Goodwin S."/>
            <person name="Spatafora J."/>
            <person name="Crous P."/>
            <person name="Grigoriev I."/>
        </authorList>
    </citation>
    <scope>NUCLEOTIDE SEQUENCE</scope>
    <source>
        <strain evidence="2">CBS 690.94</strain>
    </source>
</reference>
<dbReference type="InterPro" id="IPR006683">
    <property type="entry name" value="Thioestr_dom"/>
</dbReference>
<dbReference type="CDD" id="cd03443">
    <property type="entry name" value="PaaI_thioesterase"/>
    <property type="match status" value="1"/>
</dbReference>
<evidence type="ECO:0000313" key="3">
    <source>
        <dbReference type="Proteomes" id="UP000799764"/>
    </source>
</evidence>
<accession>A0A9P4PIN5</accession>
<dbReference type="Pfam" id="PF03061">
    <property type="entry name" value="4HBT"/>
    <property type="match status" value="1"/>
</dbReference>
<evidence type="ECO:0000259" key="1">
    <source>
        <dbReference type="Pfam" id="PF03061"/>
    </source>
</evidence>